<name>A0A2W5WBX8_9CAUL</name>
<comment type="caution">
    <text evidence="1">The sequence shown here is derived from an EMBL/GenBank/DDBJ whole genome shotgun (WGS) entry which is preliminary data.</text>
</comment>
<accession>A0A2W5WBX8</accession>
<organism evidence="1 2">
    <name type="scientific">Caulobacter segnis</name>
    <dbReference type="NCBI Taxonomy" id="88688"/>
    <lineage>
        <taxon>Bacteria</taxon>
        <taxon>Pseudomonadati</taxon>
        <taxon>Pseudomonadota</taxon>
        <taxon>Alphaproteobacteria</taxon>
        <taxon>Caulobacterales</taxon>
        <taxon>Caulobacteraceae</taxon>
        <taxon>Caulobacter</taxon>
    </lineage>
</organism>
<evidence type="ECO:0008006" key="3">
    <source>
        <dbReference type="Google" id="ProtNLM"/>
    </source>
</evidence>
<sequence length="144" mass="15232">MSYPFDQLTALASANQKLALKCANIARAAGQRQSKIVAKAFFTASEQAAEDKPAPLSFPILPGYSHALAEAEECRQVSLNDTKAAFEEWRANVEGLFSPEAAQKQFANAYQAWSKAFLAPLATTAASVAEAAEPAARAKAKAAA</sequence>
<dbReference type="EMBL" id="QFQZ01000100">
    <property type="protein sequence ID" value="PZR31058.1"/>
    <property type="molecule type" value="Genomic_DNA"/>
</dbReference>
<dbReference type="AlphaFoldDB" id="A0A2W5WBX8"/>
<evidence type="ECO:0000313" key="2">
    <source>
        <dbReference type="Proteomes" id="UP000249393"/>
    </source>
</evidence>
<gene>
    <name evidence="1" type="ORF">DI526_20780</name>
</gene>
<dbReference type="Proteomes" id="UP000249393">
    <property type="component" value="Unassembled WGS sequence"/>
</dbReference>
<proteinExistence type="predicted"/>
<evidence type="ECO:0000313" key="1">
    <source>
        <dbReference type="EMBL" id="PZR31058.1"/>
    </source>
</evidence>
<protein>
    <recommendedName>
        <fullName evidence="3">Phasin domain-containing protein</fullName>
    </recommendedName>
</protein>
<reference evidence="1 2" key="1">
    <citation type="submission" date="2017-08" db="EMBL/GenBank/DDBJ databases">
        <title>Infants hospitalized years apart are colonized by the same room-sourced microbial strains.</title>
        <authorList>
            <person name="Brooks B."/>
            <person name="Olm M.R."/>
            <person name="Firek B.A."/>
            <person name="Baker R."/>
            <person name="Thomas B.C."/>
            <person name="Morowitz M.J."/>
            <person name="Banfield J.F."/>
        </authorList>
    </citation>
    <scope>NUCLEOTIDE SEQUENCE [LARGE SCALE GENOMIC DNA]</scope>
    <source>
        <strain evidence="1">S2_003_000_R2_4</strain>
    </source>
</reference>
<dbReference type="RefSeq" id="WP_304282243.1">
    <property type="nucleotide sequence ID" value="NZ_QFQZ01000100.1"/>
</dbReference>